<dbReference type="PANTHER" id="PTHR30483:SF6">
    <property type="entry name" value="PERIPLASMIC BINDING PROTEIN OF ABC TRANSPORTER FOR NATURAL AMINO ACIDS"/>
    <property type="match status" value="1"/>
</dbReference>
<protein>
    <submittedName>
        <fullName evidence="4">Leu/Ile/Val-binding protein</fullName>
    </submittedName>
</protein>
<keyword evidence="2" id="KW-0732">Signal</keyword>
<evidence type="ECO:0000313" key="4">
    <source>
        <dbReference type="EMBL" id="GFK92880.1"/>
    </source>
</evidence>
<evidence type="ECO:0000313" key="5">
    <source>
        <dbReference type="Proteomes" id="UP000494245"/>
    </source>
</evidence>
<dbReference type="CDD" id="cd06347">
    <property type="entry name" value="PBP1_ABC_LivK_ligand_binding-like"/>
    <property type="match status" value="1"/>
</dbReference>
<sequence length="396" mass="41238">MEKGENSLPRRSARTGEEDAVRAVLSMILAAALWAAPALAAKPVVVGVLYNLTGSQASLDVPGLEGARLAAEAVNSKGGVKGRPLVLEVRDCGTDVERCREAARELAALGVAAVVGLNDSDFALAAGEAVTLAKVPFVTAGATLPTLPRTLGPYFFMACFGDDAQAKALAKFAVRRKGITSMMLTANRDFAFTTVLAGSFVKSFKLLGGDIPAQARYGAAPGGVLGSPVPACLADGACQGAFVAGMPEDAPRTVKALREAGFKGPVFSGDGFDTPLLEQVGEMAKPGVFFSTHVSYDSPRAEVRRFVEAWTRAHGSRPVSGFAALGHDAVALVADALARAGSDEPAQLRRALAQTRAFVGVTGRIGFEEPQEPPLKVVAIERYDGVARVFEAEVQP</sequence>
<comment type="caution">
    <text evidence="4">The sequence shown here is derived from an EMBL/GenBank/DDBJ whole genome shotgun (WGS) entry which is preliminary data.</text>
</comment>
<dbReference type="Gene3D" id="3.40.50.2300">
    <property type="match status" value="2"/>
</dbReference>
<proteinExistence type="inferred from homology"/>
<dbReference type="InterPro" id="IPR051010">
    <property type="entry name" value="BCAA_transport"/>
</dbReference>
<name>A0A6V8LPF6_9BACT</name>
<gene>
    <name evidence="4" type="ORF">NNJEOMEG_00708</name>
</gene>
<reference evidence="4 5" key="2">
    <citation type="submission" date="2020-05" db="EMBL/GenBank/DDBJ databases">
        <title>Draft genome sequence of Desulfovibrio sp. strainFSS-1.</title>
        <authorList>
            <person name="Shimoshige H."/>
            <person name="Kobayashi H."/>
            <person name="Maekawa T."/>
        </authorList>
    </citation>
    <scope>NUCLEOTIDE SEQUENCE [LARGE SCALE GENOMIC DNA]</scope>
    <source>
        <strain evidence="4 5">SIID29052-01</strain>
    </source>
</reference>
<dbReference type="AlphaFoldDB" id="A0A6V8LPF6"/>
<keyword evidence="5" id="KW-1185">Reference proteome</keyword>
<dbReference type="InterPro" id="IPR028082">
    <property type="entry name" value="Peripla_BP_I"/>
</dbReference>
<dbReference type="PANTHER" id="PTHR30483">
    <property type="entry name" value="LEUCINE-SPECIFIC-BINDING PROTEIN"/>
    <property type="match status" value="1"/>
</dbReference>
<dbReference type="InterPro" id="IPR028081">
    <property type="entry name" value="Leu-bd"/>
</dbReference>
<dbReference type="RefSeq" id="WP_173081368.1">
    <property type="nucleotide sequence ID" value="NZ_BLTE01000002.1"/>
</dbReference>
<organism evidence="4 5">
    <name type="scientific">Fundidesulfovibrio magnetotacticus</name>
    <dbReference type="NCBI Taxonomy" id="2730080"/>
    <lineage>
        <taxon>Bacteria</taxon>
        <taxon>Pseudomonadati</taxon>
        <taxon>Thermodesulfobacteriota</taxon>
        <taxon>Desulfovibrionia</taxon>
        <taxon>Desulfovibrionales</taxon>
        <taxon>Desulfovibrionaceae</taxon>
        <taxon>Fundidesulfovibrio</taxon>
    </lineage>
</organism>
<dbReference type="SUPFAM" id="SSF53822">
    <property type="entry name" value="Periplasmic binding protein-like I"/>
    <property type="match status" value="1"/>
</dbReference>
<evidence type="ECO:0000256" key="2">
    <source>
        <dbReference type="ARBA" id="ARBA00022729"/>
    </source>
</evidence>
<dbReference type="Pfam" id="PF13458">
    <property type="entry name" value="Peripla_BP_6"/>
    <property type="match status" value="1"/>
</dbReference>
<evidence type="ECO:0000256" key="1">
    <source>
        <dbReference type="ARBA" id="ARBA00010062"/>
    </source>
</evidence>
<dbReference type="Proteomes" id="UP000494245">
    <property type="component" value="Unassembled WGS sequence"/>
</dbReference>
<reference evidence="4 5" key="1">
    <citation type="submission" date="2020-04" db="EMBL/GenBank/DDBJ databases">
        <authorList>
            <consortium name="Desulfovibrio sp. FSS-1 genome sequencing consortium"/>
            <person name="Shimoshige H."/>
            <person name="Kobayashi H."/>
            <person name="Maekawa T."/>
        </authorList>
    </citation>
    <scope>NUCLEOTIDE SEQUENCE [LARGE SCALE GENOMIC DNA]</scope>
    <source>
        <strain evidence="4 5">SIID29052-01</strain>
    </source>
</reference>
<dbReference type="EMBL" id="BLTE01000002">
    <property type="protein sequence ID" value="GFK92880.1"/>
    <property type="molecule type" value="Genomic_DNA"/>
</dbReference>
<accession>A0A6V8LPF6</accession>
<feature type="domain" description="Leucine-binding protein" evidence="3">
    <location>
        <begin position="43"/>
        <end position="370"/>
    </location>
</feature>
<comment type="similarity">
    <text evidence="1">Belongs to the leucine-binding protein family.</text>
</comment>
<evidence type="ECO:0000259" key="3">
    <source>
        <dbReference type="Pfam" id="PF13458"/>
    </source>
</evidence>